<evidence type="ECO:0008006" key="7">
    <source>
        <dbReference type="Google" id="ProtNLM"/>
    </source>
</evidence>
<dbReference type="AlphaFoldDB" id="A0A9P7GMH9"/>
<dbReference type="CDD" id="cd00299">
    <property type="entry name" value="GST_C_family"/>
    <property type="match status" value="1"/>
</dbReference>
<dbReference type="PANTHER" id="PTHR43540">
    <property type="entry name" value="PEROXYUREIDOACRYLATE/UREIDOACRYLATE AMIDOHYDROLASE-RELATED"/>
    <property type="match status" value="1"/>
</dbReference>
<dbReference type="SUPFAM" id="SSF47616">
    <property type="entry name" value="GST C-terminal domain-like"/>
    <property type="match status" value="1"/>
</dbReference>
<evidence type="ECO:0000256" key="1">
    <source>
        <dbReference type="ARBA" id="ARBA00006336"/>
    </source>
</evidence>
<dbReference type="CDD" id="cd00570">
    <property type="entry name" value="GST_N_family"/>
    <property type="match status" value="1"/>
</dbReference>
<feature type="domain" description="GST N-terminal" evidence="3">
    <location>
        <begin position="224"/>
        <end position="341"/>
    </location>
</feature>
<dbReference type="Proteomes" id="UP000717328">
    <property type="component" value="Unassembled WGS sequence"/>
</dbReference>
<evidence type="ECO:0000256" key="2">
    <source>
        <dbReference type="ARBA" id="ARBA00022801"/>
    </source>
</evidence>
<protein>
    <recommendedName>
        <fullName evidence="7">Isochorismatase-like domain-containing protein</fullName>
    </recommendedName>
</protein>
<reference evidence="5" key="1">
    <citation type="submission" date="2021-02" db="EMBL/GenBank/DDBJ databases">
        <authorList>
            <person name="Nieuwenhuis M."/>
            <person name="Van De Peppel L.J.J."/>
        </authorList>
    </citation>
    <scope>NUCLEOTIDE SEQUENCE</scope>
    <source>
        <strain evidence="5">D49</strain>
    </source>
</reference>
<dbReference type="Gene3D" id="3.40.30.10">
    <property type="entry name" value="Glutaredoxin"/>
    <property type="match status" value="1"/>
</dbReference>
<sequence>MSNPQPTRCLVIIDLQNEFLSPEGRFPIHSDSLPLLEKLPDLINAFHSFKYPVIWVRSEYSIATSHSNSTSSSSTNIPWDPTNFLTSTHSGKTPCCEKGTPGADFHPKVRTLIDTGDGENIVLTKTWYSAFKDTVLLAELQQRNITDIFICGLLTNVCVHATVTDARALGLEVILLEDCLGWRKRASHDRALRAMSKLGARISSTMEILPNGAQLPPVFDLPTGLPELYYVNGSIPSWRVMMALYEKVRLYFRSGSWVVYSPRFSAQEIRFKPNRLLVMSDPKETRLPEFLALNHRGKTPVLVDVIPSSVGTAGSQDAETITINESLAILFYLETYHNPSKPLLPPLTERAAHARTLARTQETENLHNIYDNLEDAHFAAEHAGNVLDPGERVRLIMAIDTELDYWEAYAGQAAFIAGETFGLADCALFPILAYMVHRGFDWQRRSEGQIENAWPHLRGYYERVWDRGGKTRCAQRSQPAGWDRKGKADMWKGTKNNAKCLYKKNLAKKESGT</sequence>
<dbReference type="InterPro" id="IPR010987">
    <property type="entry name" value="Glutathione-S-Trfase_C-like"/>
</dbReference>
<dbReference type="CDD" id="cd00431">
    <property type="entry name" value="cysteine_hydrolases"/>
    <property type="match status" value="1"/>
</dbReference>
<dbReference type="EMBL" id="JABCKI010000056">
    <property type="protein sequence ID" value="KAG5653379.1"/>
    <property type="molecule type" value="Genomic_DNA"/>
</dbReference>
<organism evidence="5 6">
    <name type="scientific">Sphagnurus paluster</name>
    <dbReference type="NCBI Taxonomy" id="117069"/>
    <lineage>
        <taxon>Eukaryota</taxon>
        <taxon>Fungi</taxon>
        <taxon>Dikarya</taxon>
        <taxon>Basidiomycota</taxon>
        <taxon>Agaricomycotina</taxon>
        <taxon>Agaricomycetes</taxon>
        <taxon>Agaricomycetidae</taxon>
        <taxon>Agaricales</taxon>
        <taxon>Tricholomatineae</taxon>
        <taxon>Lyophyllaceae</taxon>
        <taxon>Sphagnurus</taxon>
    </lineage>
</organism>
<evidence type="ECO:0000313" key="6">
    <source>
        <dbReference type="Proteomes" id="UP000717328"/>
    </source>
</evidence>
<comment type="similarity">
    <text evidence="1">Belongs to the isochorismatase family.</text>
</comment>
<dbReference type="SUPFAM" id="SSF52833">
    <property type="entry name" value="Thioredoxin-like"/>
    <property type="match status" value="1"/>
</dbReference>
<dbReference type="Gene3D" id="3.40.50.850">
    <property type="entry name" value="Isochorismatase-like"/>
    <property type="match status" value="1"/>
</dbReference>
<dbReference type="InterPro" id="IPR036249">
    <property type="entry name" value="Thioredoxin-like_sf"/>
</dbReference>
<reference evidence="5" key="2">
    <citation type="submission" date="2021-10" db="EMBL/GenBank/DDBJ databases">
        <title>Phylogenomics reveals ancestral predisposition of the termite-cultivated fungus Termitomyces towards a domesticated lifestyle.</title>
        <authorList>
            <person name="Auxier B."/>
            <person name="Grum-Grzhimaylo A."/>
            <person name="Cardenas M.E."/>
            <person name="Lodge J.D."/>
            <person name="Laessoe T."/>
            <person name="Pedersen O."/>
            <person name="Smith M.E."/>
            <person name="Kuyper T.W."/>
            <person name="Franco-Molano E.A."/>
            <person name="Baroni T.J."/>
            <person name="Aanen D.K."/>
        </authorList>
    </citation>
    <scope>NUCLEOTIDE SEQUENCE</scope>
    <source>
        <strain evidence="5">D49</strain>
    </source>
</reference>
<name>A0A9P7GMH9_9AGAR</name>
<accession>A0A9P7GMH9</accession>
<keyword evidence="6" id="KW-1185">Reference proteome</keyword>
<evidence type="ECO:0000313" key="5">
    <source>
        <dbReference type="EMBL" id="KAG5653379.1"/>
    </source>
</evidence>
<evidence type="ECO:0000259" key="4">
    <source>
        <dbReference type="PROSITE" id="PS50405"/>
    </source>
</evidence>
<comment type="caution">
    <text evidence="5">The sequence shown here is derived from an EMBL/GenBank/DDBJ whole genome shotgun (WGS) entry which is preliminary data.</text>
</comment>
<proteinExistence type="inferred from homology"/>
<dbReference type="InterPro" id="IPR004045">
    <property type="entry name" value="Glutathione_S-Trfase_N"/>
</dbReference>
<dbReference type="GO" id="GO:0016787">
    <property type="term" value="F:hydrolase activity"/>
    <property type="evidence" value="ECO:0007669"/>
    <property type="project" value="UniProtKB-KW"/>
</dbReference>
<feature type="domain" description="GST C-terminal" evidence="4">
    <location>
        <begin position="355"/>
        <end position="483"/>
    </location>
</feature>
<dbReference type="InterPro" id="IPR000868">
    <property type="entry name" value="Isochorismatase-like_dom"/>
</dbReference>
<evidence type="ECO:0000259" key="3">
    <source>
        <dbReference type="PROSITE" id="PS50404"/>
    </source>
</evidence>
<dbReference type="Pfam" id="PF00857">
    <property type="entry name" value="Isochorismatase"/>
    <property type="match status" value="1"/>
</dbReference>
<dbReference type="OrthoDB" id="1739143at2759"/>
<gene>
    <name evidence="5" type="ORF">H0H81_000766</name>
</gene>
<dbReference type="PROSITE" id="PS50404">
    <property type="entry name" value="GST_NTER"/>
    <property type="match status" value="1"/>
</dbReference>
<dbReference type="PROSITE" id="PS50405">
    <property type="entry name" value="GST_CTER"/>
    <property type="match status" value="1"/>
</dbReference>
<dbReference type="InterPro" id="IPR036282">
    <property type="entry name" value="Glutathione-S-Trfase_C_sf"/>
</dbReference>
<dbReference type="InterPro" id="IPR050272">
    <property type="entry name" value="Isochorismatase-like_hydrls"/>
</dbReference>
<keyword evidence="2" id="KW-0378">Hydrolase</keyword>
<dbReference type="Pfam" id="PF13410">
    <property type="entry name" value="GST_C_2"/>
    <property type="match status" value="1"/>
</dbReference>
<dbReference type="SUPFAM" id="SSF52499">
    <property type="entry name" value="Isochorismatase-like hydrolases"/>
    <property type="match status" value="1"/>
</dbReference>
<dbReference type="Gene3D" id="1.20.1050.10">
    <property type="match status" value="1"/>
</dbReference>
<dbReference type="InterPro" id="IPR036380">
    <property type="entry name" value="Isochorismatase-like_sf"/>
</dbReference>